<dbReference type="EMBL" id="JBHMAU010000051">
    <property type="protein sequence ID" value="MFB9776326.1"/>
    <property type="molecule type" value="Genomic_DNA"/>
</dbReference>
<keyword evidence="4" id="KW-0804">Transcription</keyword>
<dbReference type="Pfam" id="PF00072">
    <property type="entry name" value="Response_reg"/>
    <property type="match status" value="1"/>
</dbReference>
<dbReference type="InterPro" id="IPR001789">
    <property type="entry name" value="Sig_transdc_resp-reg_receiver"/>
</dbReference>
<gene>
    <name evidence="8" type="ORF">ACFFN1_07905</name>
</gene>
<keyword evidence="3" id="KW-0238">DNA-binding</keyword>
<dbReference type="InterPro" id="IPR039420">
    <property type="entry name" value="WalR-like"/>
</dbReference>
<protein>
    <submittedName>
        <fullName evidence="8">Response regulator transcription factor</fullName>
    </submittedName>
</protein>
<sequence>MSTTDTPEFEAIEPDINRISVLIVDDDIWTTRALSYALVTEPGFHVLPPADSGEFAVSSYQQNRPDVVLMDINMPNGINGIDATRRIRMLDPTASVVILSTCAPGPGLARAIEAGAMATVHKTCPESTLRTVVRIAAGGDDPSMLKSLAGEIAIAGDPLPDTRLPSPKLTNRELDVLSLICSGRGYHEIASIHSVSVSTVKTQAKHLRTKLDAQNLAQLVVRALQYRFYSP</sequence>
<dbReference type="CDD" id="cd17535">
    <property type="entry name" value="REC_NarL-like"/>
    <property type="match status" value="1"/>
</dbReference>
<feature type="modified residue" description="4-aspartylphosphate" evidence="5">
    <location>
        <position position="71"/>
    </location>
</feature>
<proteinExistence type="predicted"/>
<dbReference type="SUPFAM" id="SSF46894">
    <property type="entry name" value="C-terminal effector domain of the bipartite response regulators"/>
    <property type="match status" value="1"/>
</dbReference>
<dbReference type="Pfam" id="PF00196">
    <property type="entry name" value="GerE"/>
    <property type="match status" value="1"/>
</dbReference>
<accession>A0ABV5X2R4</accession>
<dbReference type="PROSITE" id="PS50110">
    <property type="entry name" value="RESPONSE_REGULATORY"/>
    <property type="match status" value="1"/>
</dbReference>
<dbReference type="InterPro" id="IPR000792">
    <property type="entry name" value="Tscrpt_reg_LuxR_C"/>
</dbReference>
<dbReference type="InterPro" id="IPR036388">
    <property type="entry name" value="WH-like_DNA-bd_sf"/>
</dbReference>
<dbReference type="Proteomes" id="UP001589707">
    <property type="component" value="Unassembled WGS sequence"/>
</dbReference>
<dbReference type="PANTHER" id="PTHR43214:SF24">
    <property type="entry name" value="TRANSCRIPTIONAL REGULATORY PROTEIN NARL-RELATED"/>
    <property type="match status" value="1"/>
</dbReference>
<dbReference type="RefSeq" id="WP_376840139.1">
    <property type="nucleotide sequence ID" value="NZ_JBHMAU010000051.1"/>
</dbReference>
<dbReference type="PANTHER" id="PTHR43214">
    <property type="entry name" value="TWO-COMPONENT RESPONSE REGULATOR"/>
    <property type="match status" value="1"/>
</dbReference>
<dbReference type="SMART" id="SM00421">
    <property type="entry name" value="HTH_LUXR"/>
    <property type="match status" value="1"/>
</dbReference>
<dbReference type="PROSITE" id="PS50043">
    <property type="entry name" value="HTH_LUXR_2"/>
    <property type="match status" value="1"/>
</dbReference>
<dbReference type="SMART" id="SM00448">
    <property type="entry name" value="REC"/>
    <property type="match status" value="1"/>
</dbReference>
<keyword evidence="2" id="KW-0805">Transcription regulation</keyword>
<name>A0ABV5X2R4_9MICO</name>
<evidence type="ECO:0000256" key="1">
    <source>
        <dbReference type="ARBA" id="ARBA00022553"/>
    </source>
</evidence>
<dbReference type="InterPro" id="IPR011006">
    <property type="entry name" value="CheY-like_superfamily"/>
</dbReference>
<feature type="domain" description="Response regulatory" evidence="7">
    <location>
        <begin position="20"/>
        <end position="137"/>
    </location>
</feature>
<evidence type="ECO:0000313" key="8">
    <source>
        <dbReference type="EMBL" id="MFB9776326.1"/>
    </source>
</evidence>
<comment type="caution">
    <text evidence="8">The sequence shown here is derived from an EMBL/GenBank/DDBJ whole genome shotgun (WGS) entry which is preliminary data.</text>
</comment>
<evidence type="ECO:0000259" key="6">
    <source>
        <dbReference type="PROSITE" id="PS50043"/>
    </source>
</evidence>
<evidence type="ECO:0000259" key="7">
    <source>
        <dbReference type="PROSITE" id="PS50110"/>
    </source>
</evidence>
<keyword evidence="1 5" id="KW-0597">Phosphoprotein</keyword>
<dbReference type="Gene3D" id="1.10.10.10">
    <property type="entry name" value="Winged helix-like DNA-binding domain superfamily/Winged helix DNA-binding domain"/>
    <property type="match status" value="1"/>
</dbReference>
<organism evidence="8 9">
    <name type="scientific">Brevibacterium otitidis</name>
    <dbReference type="NCBI Taxonomy" id="53364"/>
    <lineage>
        <taxon>Bacteria</taxon>
        <taxon>Bacillati</taxon>
        <taxon>Actinomycetota</taxon>
        <taxon>Actinomycetes</taxon>
        <taxon>Micrococcales</taxon>
        <taxon>Brevibacteriaceae</taxon>
        <taxon>Brevibacterium</taxon>
    </lineage>
</organism>
<dbReference type="InterPro" id="IPR058245">
    <property type="entry name" value="NreC/VraR/RcsB-like_REC"/>
</dbReference>
<evidence type="ECO:0000256" key="4">
    <source>
        <dbReference type="ARBA" id="ARBA00023163"/>
    </source>
</evidence>
<feature type="domain" description="HTH luxR-type" evidence="6">
    <location>
        <begin position="162"/>
        <end position="227"/>
    </location>
</feature>
<evidence type="ECO:0000256" key="2">
    <source>
        <dbReference type="ARBA" id="ARBA00023015"/>
    </source>
</evidence>
<dbReference type="InterPro" id="IPR016032">
    <property type="entry name" value="Sig_transdc_resp-reg_C-effctor"/>
</dbReference>
<evidence type="ECO:0000256" key="3">
    <source>
        <dbReference type="ARBA" id="ARBA00023125"/>
    </source>
</evidence>
<dbReference type="Gene3D" id="3.40.50.2300">
    <property type="match status" value="1"/>
</dbReference>
<dbReference type="CDD" id="cd06170">
    <property type="entry name" value="LuxR_C_like"/>
    <property type="match status" value="1"/>
</dbReference>
<keyword evidence="9" id="KW-1185">Reference proteome</keyword>
<dbReference type="PRINTS" id="PR00038">
    <property type="entry name" value="HTHLUXR"/>
</dbReference>
<evidence type="ECO:0000256" key="5">
    <source>
        <dbReference type="PROSITE-ProRule" id="PRU00169"/>
    </source>
</evidence>
<dbReference type="SUPFAM" id="SSF52172">
    <property type="entry name" value="CheY-like"/>
    <property type="match status" value="1"/>
</dbReference>
<evidence type="ECO:0000313" key="9">
    <source>
        <dbReference type="Proteomes" id="UP001589707"/>
    </source>
</evidence>
<reference evidence="8 9" key="1">
    <citation type="submission" date="2024-09" db="EMBL/GenBank/DDBJ databases">
        <authorList>
            <person name="Sun Q."/>
            <person name="Mori K."/>
        </authorList>
    </citation>
    <scope>NUCLEOTIDE SEQUENCE [LARGE SCALE GENOMIC DNA]</scope>
    <source>
        <strain evidence="8 9">JCM 11683</strain>
    </source>
</reference>